<accession>A0A0A0DDM8</accession>
<gene>
    <name evidence="2" type="ORF">P409_00445</name>
</gene>
<evidence type="ECO:0000259" key="1">
    <source>
        <dbReference type="Pfam" id="PF24240"/>
    </source>
</evidence>
<dbReference type="InterPro" id="IPR055871">
    <property type="entry name" value="DUF7448"/>
</dbReference>
<protein>
    <recommendedName>
        <fullName evidence="1">DUF7448 domain-containing protein</fullName>
    </recommendedName>
</protein>
<feature type="domain" description="DUF7448" evidence="1">
    <location>
        <begin position="10"/>
        <end position="99"/>
    </location>
</feature>
<name>A0A0A0DDM8_9PROT</name>
<evidence type="ECO:0000313" key="3">
    <source>
        <dbReference type="Proteomes" id="UP000029995"/>
    </source>
</evidence>
<evidence type="ECO:0000313" key="2">
    <source>
        <dbReference type="EMBL" id="KGM36150.1"/>
    </source>
</evidence>
<proteinExistence type="predicted"/>
<dbReference type="RefSeq" id="WP_034830543.1">
    <property type="nucleotide sequence ID" value="NZ_JANX01000001.1"/>
</dbReference>
<organism evidence="2 3">
    <name type="scientific">Inquilinus limosus MP06</name>
    <dbReference type="NCBI Taxonomy" id="1398085"/>
    <lineage>
        <taxon>Bacteria</taxon>
        <taxon>Pseudomonadati</taxon>
        <taxon>Pseudomonadota</taxon>
        <taxon>Alphaproteobacteria</taxon>
        <taxon>Rhodospirillales</taxon>
        <taxon>Rhodospirillaceae</taxon>
        <taxon>Inquilinus</taxon>
    </lineage>
</organism>
<dbReference type="Proteomes" id="UP000029995">
    <property type="component" value="Unassembled WGS sequence"/>
</dbReference>
<sequence>MQIASISGLDNDVLRFSFTNGSTLELRDTGQSCCESRYMTCDDDLKPIIGATLLGWEIRDVTYDGDDYDVHEIQFLVVNTSQGSFTVANHNEHNGYYGGFSIEEQWTHPATHP</sequence>
<dbReference type="EMBL" id="JANX01000001">
    <property type="protein sequence ID" value="KGM36150.1"/>
    <property type="molecule type" value="Genomic_DNA"/>
</dbReference>
<reference evidence="2 3" key="1">
    <citation type="submission" date="2014-01" db="EMBL/GenBank/DDBJ databases">
        <title>Genome sequence determination for a cystic fibrosis isolate, Inquilinus limosus.</title>
        <authorList>
            <person name="Pino M."/>
            <person name="Di Conza J."/>
            <person name="Gutkind G."/>
        </authorList>
    </citation>
    <scope>NUCLEOTIDE SEQUENCE [LARGE SCALE GENOMIC DNA]</scope>
    <source>
        <strain evidence="2 3">MP06</strain>
    </source>
</reference>
<dbReference type="Pfam" id="PF24240">
    <property type="entry name" value="DUF7448"/>
    <property type="match status" value="1"/>
</dbReference>
<dbReference type="AlphaFoldDB" id="A0A0A0DDM8"/>
<comment type="caution">
    <text evidence="2">The sequence shown here is derived from an EMBL/GenBank/DDBJ whole genome shotgun (WGS) entry which is preliminary data.</text>
</comment>